<organism evidence="2 3">
    <name type="scientific">Planosporangium thailandense</name>
    <dbReference type="NCBI Taxonomy" id="765197"/>
    <lineage>
        <taxon>Bacteria</taxon>
        <taxon>Bacillati</taxon>
        <taxon>Actinomycetota</taxon>
        <taxon>Actinomycetes</taxon>
        <taxon>Micromonosporales</taxon>
        <taxon>Micromonosporaceae</taxon>
        <taxon>Planosporangium</taxon>
    </lineage>
</organism>
<dbReference type="InterPro" id="IPR009061">
    <property type="entry name" value="DNA-bd_dom_put_sf"/>
</dbReference>
<sequence length="226" mass="22916">MWTLDELLERVRAALAEAEYPGAPNGRVRDLPDRRAVRWYATTGLVDRPTGMRGRTALYGPRHLLQLVAVKRRQAEGRSLAQIQAELAGATDGTLAGIARVSDDLLAGGGAAPQPAPARTRFWAAPPVAVAAPIAAVPPGVAAPIAAAPAGVAAPEVAPLGEAAPADVSADVSADGATTTFAGVRLPGGVLLLLPAQPGPDELAAIRAAAAPLLDVLADRGLLTNP</sequence>
<dbReference type="Proteomes" id="UP000722989">
    <property type="component" value="Unassembled WGS sequence"/>
</dbReference>
<evidence type="ECO:0000313" key="2">
    <source>
        <dbReference type="EMBL" id="NJC72704.1"/>
    </source>
</evidence>
<dbReference type="Pfam" id="PF13411">
    <property type="entry name" value="MerR_1"/>
    <property type="match status" value="1"/>
</dbReference>
<reference evidence="2 3" key="1">
    <citation type="submission" date="2020-03" db="EMBL/GenBank/DDBJ databases">
        <title>WGS of the type strain of Planosporangium spp.</title>
        <authorList>
            <person name="Thawai C."/>
        </authorList>
    </citation>
    <scope>NUCLEOTIDE SEQUENCE [LARGE SCALE GENOMIC DNA]</scope>
    <source>
        <strain evidence="2 3">TBRC 5610</strain>
    </source>
</reference>
<dbReference type="EMBL" id="JAATVY010000021">
    <property type="protein sequence ID" value="NJC72704.1"/>
    <property type="molecule type" value="Genomic_DNA"/>
</dbReference>
<dbReference type="InterPro" id="IPR000551">
    <property type="entry name" value="MerR-type_HTH_dom"/>
</dbReference>
<protein>
    <submittedName>
        <fullName evidence="2">MerR family transcriptional regulator</fullName>
    </submittedName>
</protein>
<evidence type="ECO:0000259" key="1">
    <source>
        <dbReference type="Pfam" id="PF13411"/>
    </source>
</evidence>
<dbReference type="RefSeq" id="WP_167927616.1">
    <property type="nucleotide sequence ID" value="NZ_JAATVY010000021.1"/>
</dbReference>
<feature type="domain" description="HTH merR-type" evidence="1">
    <location>
        <begin position="34"/>
        <end position="87"/>
    </location>
</feature>
<accession>A0ABX0Y2V3</accession>
<comment type="caution">
    <text evidence="2">The sequence shown here is derived from an EMBL/GenBank/DDBJ whole genome shotgun (WGS) entry which is preliminary data.</text>
</comment>
<dbReference type="SUPFAM" id="SSF46955">
    <property type="entry name" value="Putative DNA-binding domain"/>
    <property type="match status" value="1"/>
</dbReference>
<evidence type="ECO:0000313" key="3">
    <source>
        <dbReference type="Proteomes" id="UP000722989"/>
    </source>
</evidence>
<name>A0ABX0Y2V3_9ACTN</name>
<keyword evidence="3" id="KW-1185">Reference proteome</keyword>
<gene>
    <name evidence="2" type="ORF">HC031_23725</name>
</gene>
<proteinExistence type="predicted"/>